<name>A0ABT3M1Z9_9LEPT</name>
<sequence>MNNNTSLWDNWALEDLAYLFDQGIDYEDSNKLIIDRKKNSYYFESINSAVLQLECLFALINELILRENIFYDQKFSKGWQIDKNLKELDKHILIPIDIPTFNQEVYRARERAIDILCVTDKMKVHQKENENEYKISKKSPHSYFGQVVWGAAGNLGRSALLGSAYIPHPIRASLLNQAHFFNRPIDINSKITDWIKEERIKIFTNLTPAGKQDTLEIILPPLVSEVIEQCNNLKDLIPTTLNLREKYSKVREWISEYQESIISENPKKILNFQKTLNLVSKDINDRKNNGDLGSTSIGISFFSIDLPTKSLPSPGKYFGIRSAFSKLILNKRGNSALSKLMKWFDCSDQKIEDILKNHFKE</sequence>
<dbReference type="EMBL" id="JAMQPV010000005">
    <property type="protein sequence ID" value="MCW7464001.1"/>
    <property type="molecule type" value="Genomic_DNA"/>
</dbReference>
<protein>
    <submittedName>
        <fullName evidence="1">Uncharacterized protein</fullName>
    </submittedName>
</protein>
<accession>A0ABT3M1Z9</accession>
<reference evidence="1 2" key="1">
    <citation type="submission" date="2022-06" db="EMBL/GenBank/DDBJ databases">
        <title>Leptospira isolates from biofilms formed at urban environments.</title>
        <authorList>
            <person name="Ribeiro P.S."/>
            <person name="Sousa T."/>
            <person name="Carvalho N."/>
            <person name="Aburjaile F."/>
            <person name="Neves F."/>
            <person name="Oliveira D."/>
            <person name="Blanco L."/>
            <person name="Lima J."/>
            <person name="Costa F."/>
            <person name="Brenig B."/>
            <person name="Soares S."/>
            <person name="Ramos R."/>
            <person name="Goes-Neto A."/>
            <person name="Matiuzzi M."/>
            <person name="Azevedo V."/>
            <person name="Ristow P."/>
        </authorList>
    </citation>
    <scope>NUCLEOTIDE SEQUENCE [LARGE SCALE GENOMIC DNA]</scope>
    <source>
        <strain evidence="1 2">VSF25</strain>
    </source>
</reference>
<keyword evidence="2" id="KW-1185">Reference proteome</keyword>
<gene>
    <name evidence="1" type="ORF">ND812_18000</name>
</gene>
<proteinExistence type="predicted"/>
<evidence type="ECO:0000313" key="2">
    <source>
        <dbReference type="Proteomes" id="UP001209737"/>
    </source>
</evidence>
<dbReference type="Proteomes" id="UP001209737">
    <property type="component" value="Unassembled WGS sequence"/>
</dbReference>
<comment type="caution">
    <text evidence="1">The sequence shown here is derived from an EMBL/GenBank/DDBJ whole genome shotgun (WGS) entry which is preliminary data.</text>
</comment>
<dbReference type="RefSeq" id="WP_135640231.1">
    <property type="nucleotide sequence ID" value="NZ_JAMQPV010000005.1"/>
</dbReference>
<organism evidence="1 2">
    <name type="scientific">Leptospira limi</name>
    <dbReference type="NCBI Taxonomy" id="2950023"/>
    <lineage>
        <taxon>Bacteria</taxon>
        <taxon>Pseudomonadati</taxon>
        <taxon>Spirochaetota</taxon>
        <taxon>Spirochaetia</taxon>
        <taxon>Leptospirales</taxon>
        <taxon>Leptospiraceae</taxon>
        <taxon>Leptospira</taxon>
    </lineage>
</organism>
<evidence type="ECO:0000313" key="1">
    <source>
        <dbReference type="EMBL" id="MCW7464001.1"/>
    </source>
</evidence>